<evidence type="ECO:0000256" key="3">
    <source>
        <dbReference type="ARBA" id="ARBA00004502"/>
    </source>
</evidence>
<evidence type="ECO:0000313" key="11">
    <source>
        <dbReference type="Proteomes" id="UP000595140"/>
    </source>
</evidence>
<comment type="function">
    <text evidence="1">May have a structural role to stabilize the lipid body during desiccation of the seed by preventing coalescence of the oil. Probably interacts with both lipid and phospholipid moieties of lipid bodies. May also provide recognition signals for specific lipase anchorage in lipolysis during seedling growth.</text>
</comment>
<accession>A0A484LWC4</accession>
<feature type="transmembrane region" description="Helical" evidence="9">
    <location>
        <begin position="75"/>
        <end position="102"/>
    </location>
</feature>
<dbReference type="OrthoDB" id="690239at2759"/>
<keyword evidence="7 9" id="KW-1133">Transmembrane helix</keyword>
<evidence type="ECO:0000256" key="6">
    <source>
        <dbReference type="ARBA" id="ARBA00022692"/>
    </source>
</evidence>
<comment type="subcellular location">
    <subcellularLocation>
        <location evidence="3">Lipid droplet</location>
    </subcellularLocation>
    <subcellularLocation>
        <location evidence="2">Membrane</location>
        <topology evidence="2">Multi-pass membrane protein</topology>
    </subcellularLocation>
</comment>
<gene>
    <name evidence="10" type="ORF">CCAM_LOCUS22305</name>
</gene>
<sequence length="149" mass="15425">MAMASERYGQQQQQADYYTQPQQQSQAYGAAKAATAATVGGSLLLVSGLTLAVTVIGLAVVTPLFVIFSPVLVPAVAAAFLVAIGFLSSGGFALAAASVLSWMYQYMTGKKPPGAAQLEYAKGRIGTTAREVKDKAAEKFGSQQRTAAA</sequence>
<dbReference type="Proteomes" id="UP000595140">
    <property type="component" value="Unassembled WGS sequence"/>
</dbReference>
<evidence type="ECO:0000256" key="1">
    <source>
        <dbReference type="ARBA" id="ARBA00002582"/>
    </source>
</evidence>
<feature type="transmembrane region" description="Helical" evidence="9">
    <location>
        <begin position="43"/>
        <end position="69"/>
    </location>
</feature>
<comment type="similarity">
    <text evidence="4">Belongs to the oleosin family.</text>
</comment>
<keyword evidence="11" id="KW-1185">Reference proteome</keyword>
<evidence type="ECO:0000313" key="10">
    <source>
        <dbReference type="EMBL" id="VFQ80529.1"/>
    </source>
</evidence>
<keyword evidence="8 9" id="KW-0472">Membrane</keyword>
<dbReference type="GO" id="GO:0009791">
    <property type="term" value="P:post-embryonic development"/>
    <property type="evidence" value="ECO:0007669"/>
    <property type="project" value="UniProtKB-ARBA"/>
</dbReference>
<evidence type="ECO:0000256" key="4">
    <source>
        <dbReference type="ARBA" id="ARBA00010858"/>
    </source>
</evidence>
<organism evidence="10 11">
    <name type="scientific">Cuscuta campestris</name>
    <dbReference type="NCBI Taxonomy" id="132261"/>
    <lineage>
        <taxon>Eukaryota</taxon>
        <taxon>Viridiplantae</taxon>
        <taxon>Streptophyta</taxon>
        <taxon>Embryophyta</taxon>
        <taxon>Tracheophyta</taxon>
        <taxon>Spermatophyta</taxon>
        <taxon>Magnoliopsida</taxon>
        <taxon>eudicotyledons</taxon>
        <taxon>Gunneridae</taxon>
        <taxon>Pentapetalae</taxon>
        <taxon>asterids</taxon>
        <taxon>lamiids</taxon>
        <taxon>Solanales</taxon>
        <taxon>Convolvulaceae</taxon>
        <taxon>Cuscuteae</taxon>
        <taxon>Cuscuta</taxon>
        <taxon>Cuscuta subgen. Grammica</taxon>
        <taxon>Cuscuta sect. Cleistogrammica</taxon>
    </lineage>
</organism>
<proteinExistence type="inferred from homology"/>
<dbReference type="GO" id="GO:0016020">
    <property type="term" value="C:membrane"/>
    <property type="evidence" value="ECO:0007669"/>
    <property type="project" value="UniProtKB-SubCell"/>
</dbReference>
<dbReference type="AlphaFoldDB" id="A0A484LWC4"/>
<evidence type="ECO:0008006" key="12">
    <source>
        <dbReference type="Google" id="ProtNLM"/>
    </source>
</evidence>
<dbReference type="GO" id="GO:0019915">
    <property type="term" value="P:lipid storage"/>
    <property type="evidence" value="ECO:0007669"/>
    <property type="project" value="TreeGrafter"/>
</dbReference>
<evidence type="ECO:0000256" key="9">
    <source>
        <dbReference type="SAM" id="Phobius"/>
    </source>
</evidence>
<dbReference type="PANTHER" id="PTHR33203:SF25">
    <property type="entry name" value="OLEOSIN 18.5 KDA"/>
    <property type="match status" value="1"/>
</dbReference>
<evidence type="ECO:0000256" key="8">
    <source>
        <dbReference type="ARBA" id="ARBA00023136"/>
    </source>
</evidence>
<reference evidence="10 11" key="1">
    <citation type="submission" date="2018-04" db="EMBL/GenBank/DDBJ databases">
        <authorList>
            <person name="Vogel A."/>
        </authorList>
    </citation>
    <scope>NUCLEOTIDE SEQUENCE [LARGE SCALE GENOMIC DNA]</scope>
</reference>
<evidence type="ECO:0000256" key="2">
    <source>
        <dbReference type="ARBA" id="ARBA00004141"/>
    </source>
</evidence>
<dbReference type="GO" id="GO:0048608">
    <property type="term" value="P:reproductive structure development"/>
    <property type="evidence" value="ECO:0007669"/>
    <property type="project" value="UniProtKB-ARBA"/>
</dbReference>
<dbReference type="Pfam" id="PF01277">
    <property type="entry name" value="Oleosin"/>
    <property type="match status" value="1"/>
</dbReference>
<evidence type="ECO:0000256" key="7">
    <source>
        <dbReference type="ARBA" id="ARBA00022989"/>
    </source>
</evidence>
<name>A0A484LWC4_9ASTE</name>
<dbReference type="InterPro" id="IPR000136">
    <property type="entry name" value="Oleosin"/>
</dbReference>
<dbReference type="EMBL" id="OOIL02002122">
    <property type="protein sequence ID" value="VFQ80529.1"/>
    <property type="molecule type" value="Genomic_DNA"/>
</dbReference>
<keyword evidence="6 9" id="KW-0812">Transmembrane</keyword>
<evidence type="ECO:0000256" key="5">
    <source>
        <dbReference type="ARBA" id="ARBA00022677"/>
    </source>
</evidence>
<keyword evidence="5" id="KW-0551">Lipid droplet</keyword>
<dbReference type="GO" id="GO:0012511">
    <property type="term" value="C:monolayer-surrounded lipid storage body"/>
    <property type="evidence" value="ECO:0007669"/>
    <property type="project" value="InterPro"/>
</dbReference>
<dbReference type="PANTHER" id="PTHR33203">
    <property type="entry name" value="OLEOSIN"/>
    <property type="match status" value="1"/>
</dbReference>
<protein>
    <recommendedName>
        <fullName evidence="12">Oleosin</fullName>
    </recommendedName>
</protein>